<dbReference type="Gene3D" id="2.60.40.10">
    <property type="entry name" value="Immunoglobulins"/>
    <property type="match status" value="2"/>
</dbReference>
<dbReference type="Proteomes" id="UP000597762">
    <property type="component" value="Unassembled WGS sequence"/>
</dbReference>
<organism evidence="5 6">
    <name type="scientific">Acanthosepion pharaonis</name>
    <name type="common">Pharaoh cuttlefish</name>
    <name type="synonym">Sepia pharaonis</name>
    <dbReference type="NCBI Taxonomy" id="158019"/>
    <lineage>
        <taxon>Eukaryota</taxon>
        <taxon>Metazoa</taxon>
        <taxon>Spiralia</taxon>
        <taxon>Lophotrochozoa</taxon>
        <taxon>Mollusca</taxon>
        <taxon>Cephalopoda</taxon>
        <taxon>Coleoidea</taxon>
        <taxon>Decapodiformes</taxon>
        <taxon>Sepiida</taxon>
        <taxon>Sepiina</taxon>
        <taxon>Sepiidae</taxon>
        <taxon>Acanthosepion</taxon>
    </lineage>
</organism>
<comment type="caution">
    <text evidence="5">The sequence shown here is derived from an EMBL/GenBank/DDBJ whole genome shotgun (WGS) entry which is preliminary data.</text>
</comment>
<evidence type="ECO:0000313" key="5">
    <source>
        <dbReference type="EMBL" id="CAE1243298.1"/>
    </source>
</evidence>
<evidence type="ECO:0000313" key="6">
    <source>
        <dbReference type="Proteomes" id="UP000597762"/>
    </source>
</evidence>
<name>A0A812BTJ2_ACAPH</name>
<evidence type="ECO:0000256" key="2">
    <source>
        <dbReference type="ARBA" id="ARBA00023157"/>
    </source>
</evidence>
<dbReference type="PANTHER" id="PTHR45080">
    <property type="entry name" value="CONTACTIN 5"/>
    <property type="match status" value="1"/>
</dbReference>
<sequence length="354" mass="38172">MGVGDEVAPRFTTKPSLKQEDGGKRLVFLCALEASPQPEITWFLGNTELKASDKHKMKVEAKGGIAYNIVMELIGVAKDDAGTYKVVAKNKLGEVSANINLNLGGAAKKQADGVAPNFTTKPSTRQVGKNLVMECQLTAEPKPSLEWFRDDAPIKSGGRITIIAESKGPQTYLLKLEIKDVANGDAGNYKVIAKNELGESNATIKLNFDSSAADAAKGKPMFTGKPAIRQLGDKLIIEFSSARSVWNFDSFGLLRTLHSNEIRPSIAGVTSRCFTVTVCTSPFDRNTCNSAQRLHLLRRGLAPSGAVVSNQSRNAETEGSFIGRHDSRRKKENTLPAKGLLTLTLLRGALKSQG</sequence>
<reference evidence="5" key="1">
    <citation type="submission" date="2021-01" db="EMBL/GenBank/DDBJ databases">
        <authorList>
            <person name="Li R."/>
            <person name="Bekaert M."/>
        </authorList>
    </citation>
    <scope>NUCLEOTIDE SEQUENCE</scope>
    <source>
        <strain evidence="5">Farmed</strain>
    </source>
</reference>
<dbReference type="InterPro" id="IPR013783">
    <property type="entry name" value="Ig-like_fold"/>
</dbReference>
<keyword evidence="2" id="KW-1015">Disulfide bond</keyword>
<dbReference type="PROSITE" id="PS50835">
    <property type="entry name" value="IG_LIKE"/>
    <property type="match status" value="2"/>
</dbReference>
<evidence type="ECO:0000259" key="4">
    <source>
        <dbReference type="PROSITE" id="PS50835"/>
    </source>
</evidence>
<dbReference type="GO" id="GO:0005886">
    <property type="term" value="C:plasma membrane"/>
    <property type="evidence" value="ECO:0007669"/>
    <property type="project" value="TreeGrafter"/>
</dbReference>
<dbReference type="OrthoDB" id="504170at2759"/>
<evidence type="ECO:0000256" key="1">
    <source>
        <dbReference type="ARBA" id="ARBA00022729"/>
    </source>
</evidence>
<dbReference type="SMART" id="SM00409">
    <property type="entry name" value="IG"/>
    <property type="match status" value="2"/>
</dbReference>
<keyword evidence="1" id="KW-0732">Signal</keyword>
<dbReference type="InterPro" id="IPR013098">
    <property type="entry name" value="Ig_I-set"/>
</dbReference>
<proteinExistence type="predicted"/>
<dbReference type="SMART" id="SM00408">
    <property type="entry name" value="IGc2"/>
    <property type="match status" value="2"/>
</dbReference>
<dbReference type="Pfam" id="PF07679">
    <property type="entry name" value="I-set"/>
    <property type="match status" value="2"/>
</dbReference>
<dbReference type="InterPro" id="IPR003599">
    <property type="entry name" value="Ig_sub"/>
</dbReference>
<dbReference type="EMBL" id="CAHIKZ030000879">
    <property type="protein sequence ID" value="CAE1243298.1"/>
    <property type="molecule type" value="Genomic_DNA"/>
</dbReference>
<dbReference type="PANTHER" id="PTHR45080:SF8">
    <property type="entry name" value="IG-LIKE DOMAIN-CONTAINING PROTEIN"/>
    <property type="match status" value="1"/>
</dbReference>
<gene>
    <name evidence="5" type="ORF">SPHA_23750</name>
</gene>
<dbReference type="InterPro" id="IPR003598">
    <property type="entry name" value="Ig_sub2"/>
</dbReference>
<feature type="domain" description="Ig-like" evidence="4">
    <location>
        <begin position="116"/>
        <end position="207"/>
    </location>
</feature>
<dbReference type="InterPro" id="IPR036179">
    <property type="entry name" value="Ig-like_dom_sf"/>
</dbReference>
<feature type="region of interest" description="Disordered" evidence="3">
    <location>
        <begin position="307"/>
        <end position="329"/>
    </location>
</feature>
<accession>A0A812BTJ2</accession>
<dbReference type="GO" id="GO:0007156">
    <property type="term" value="P:homophilic cell adhesion via plasma membrane adhesion molecules"/>
    <property type="evidence" value="ECO:0007669"/>
    <property type="project" value="TreeGrafter"/>
</dbReference>
<keyword evidence="6" id="KW-1185">Reference proteome</keyword>
<feature type="domain" description="Ig-like" evidence="4">
    <location>
        <begin position="9"/>
        <end position="102"/>
    </location>
</feature>
<dbReference type="InterPro" id="IPR007110">
    <property type="entry name" value="Ig-like_dom"/>
</dbReference>
<evidence type="ECO:0000256" key="3">
    <source>
        <dbReference type="SAM" id="MobiDB-lite"/>
    </source>
</evidence>
<dbReference type="SUPFAM" id="SSF48726">
    <property type="entry name" value="Immunoglobulin"/>
    <property type="match status" value="2"/>
</dbReference>
<protein>
    <recommendedName>
        <fullName evidence="4">Ig-like domain-containing protein</fullName>
    </recommendedName>
</protein>
<dbReference type="AlphaFoldDB" id="A0A812BTJ2"/>
<dbReference type="InterPro" id="IPR050958">
    <property type="entry name" value="Cell_Adh-Cytoskel_Orgn"/>
</dbReference>
<dbReference type="FunFam" id="2.60.40.10:FF:000097">
    <property type="entry name" value="Bent, isoform F"/>
    <property type="match status" value="2"/>
</dbReference>